<dbReference type="InterPro" id="IPR020613">
    <property type="entry name" value="Thiolase_CS"/>
</dbReference>
<sequence>MSTPSAQNTLQDAYLYDAVRTPFGKVGGALAKTRPDDLAAVVVRESVKRAPKLAGLLPDAPDTEGTGLDGDLASIDEVVFGNANGAGEENRNVARMATLLAGLPTSIPGTTVNRLCGSSLDAAIIASRQINVGEADVMLIGGVESMSRAPWVLPKTERPFPMHNLELANTTLGWRLINKNMPKEWTVSLGEATEQLREKYGITRERMDEFAANSHQLAAKAWDEGKYDNLTVQVPDVDLTRDETIRPDSTAESLSDLRTVFRKENGMVTAGNASPMNDGASAAWLGSEKASDILGLQPLARIAGRAAAANQPQYFGYAPVDAVNQAIARAGITWDDIAAVELNEAFAAQSLACTDAWGVDLDIVNTWGGAIAIGHPLGASGARVLGTLARRLEASGDRWGVAALCIGVGQGLAVVLENVNAR</sequence>
<evidence type="ECO:0000256" key="3">
    <source>
        <dbReference type="ARBA" id="ARBA00022679"/>
    </source>
</evidence>
<dbReference type="Pfam" id="PF02803">
    <property type="entry name" value="Thiolase_C"/>
    <property type="match status" value="1"/>
</dbReference>
<dbReference type="InterPro" id="IPR020616">
    <property type="entry name" value="Thiolase_N"/>
</dbReference>
<evidence type="ECO:0000256" key="4">
    <source>
        <dbReference type="ARBA" id="ARBA00023315"/>
    </source>
</evidence>
<feature type="domain" description="Thiolase N-terminal" evidence="7">
    <location>
        <begin position="73"/>
        <end position="288"/>
    </location>
</feature>
<dbReference type="InterPro" id="IPR020610">
    <property type="entry name" value="Thiolase_AS"/>
</dbReference>
<dbReference type="GO" id="GO:0016746">
    <property type="term" value="F:acyltransferase activity"/>
    <property type="evidence" value="ECO:0007669"/>
    <property type="project" value="UniProtKB-KW"/>
</dbReference>
<name>A0ABQ2LUL5_9MICC</name>
<dbReference type="PROSITE" id="PS00099">
    <property type="entry name" value="THIOLASE_3"/>
    <property type="match status" value="1"/>
</dbReference>
<dbReference type="Proteomes" id="UP000642509">
    <property type="component" value="Unassembled WGS sequence"/>
</dbReference>
<gene>
    <name evidence="9" type="primary">fadA</name>
    <name evidence="9" type="ORF">GCM10010977_11300</name>
</gene>
<dbReference type="EC" id="2.3.1.9" evidence="2"/>
<evidence type="ECO:0000256" key="2">
    <source>
        <dbReference type="ARBA" id="ARBA00012705"/>
    </source>
</evidence>
<dbReference type="PANTHER" id="PTHR18919:SF107">
    <property type="entry name" value="ACETYL-COA ACETYLTRANSFERASE, CYTOSOLIC"/>
    <property type="match status" value="1"/>
</dbReference>
<protein>
    <recommendedName>
        <fullName evidence="5">Probable acetyl-CoA acetyltransferase</fullName>
        <ecNumber evidence="2">2.3.1.9</ecNumber>
    </recommendedName>
</protein>
<dbReference type="Pfam" id="PF00108">
    <property type="entry name" value="Thiolase_N"/>
    <property type="match status" value="1"/>
</dbReference>
<comment type="caution">
    <text evidence="9">The sequence shown here is derived from an EMBL/GenBank/DDBJ whole genome shotgun (WGS) entry which is preliminary data.</text>
</comment>
<evidence type="ECO:0000256" key="1">
    <source>
        <dbReference type="ARBA" id="ARBA00010982"/>
    </source>
</evidence>
<dbReference type="InterPro" id="IPR020617">
    <property type="entry name" value="Thiolase_C"/>
</dbReference>
<keyword evidence="4 6" id="KW-0012">Acyltransferase</keyword>
<keyword evidence="3 6" id="KW-0808">Transferase</keyword>
<dbReference type="InterPro" id="IPR016039">
    <property type="entry name" value="Thiolase-like"/>
</dbReference>
<dbReference type="SUPFAM" id="SSF53901">
    <property type="entry name" value="Thiolase-like"/>
    <property type="match status" value="2"/>
</dbReference>
<dbReference type="PANTHER" id="PTHR18919">
    <property type="entry name" value="ACETYL-COA C-ACYLTRANSFERASE"/>
    <property type="match status" value="1"/>
</dbReference>
<evidence type="ECO:0000256" key="6">
    <source>
        <dbReference type="RuleBase" id="RU003557"/>
    </source>
</evidence>
<dbReference type="NCBIfam" id="TIGR01930">
    <property type="entry name" value="AcCoA-C-Actrans"/>
    <property type="match status" value="1"/>
</dbReference>
<keyword evidence="10" id="KW-1185">Reference proteome</keyword>
<reference evidence="10" key="1">
    <citation type="journal article" date="2019" name="Int. J. Syst. Evol. Microbiol.">
        <title>The Global Catalogue of Microorganisms (GCM) 10K type strain sequencing project: providing services to taxonomists for standard genome sequencing and annotation.</title>
        <authorList>
            <consortium name="The Broad Institute Genomics Platform"/>
            <consortium name="The Broad Institute Genome Sequencing Center for Infectious Disease"/>
            <person name="Wu L."/>
            <person name="Ma J."/>
        </authorList>
    </citation>
    <scope>NUCLEOTIDE SEQUENCE [LARGE SCALE GENOMIC DNA]</scope>
    <source>
        <strain evidence="10">CGMCC 1.7064</strain>
    </source>
</reference>
<evidence type="ECO:0000259" key="8">
    <source>
        <dbReference type="Pfam" id="PF02803"/>
    </source>
</evidence>
<dbReference type="CDD" id="cd00751">
    <property type="entry name" value="thiolase"/>
    <property type="match status" value="1"/>
</dbReference>
<dbReference type="RefSeq" id="WP_188805115.1">
    <property type="nucleotide sequence ID" value="NZ_BAAAOU010000004.1"/>
</dbReference>
<dbReference type="InterPro" id="IPR002155">
    <property type="entry name" value="Thiolase"/>
</dbReference>
<dbReference type="PIRSF" id="PIRSF000429">
    <property type="entry name" value="Ac-CoA_Ac_transf"/>
    <property type="match status" value="1"/>
</dbReference>
<proteinExistence type="inferred from homology"/>
<dbReference type="PROSITE" id="PS00737">
    <property type="entry name" value="THIOLASE_2"/>
    <property type="match status" value="1"/>
</dbReference>
<accession>A0ABQ2LUL5</accession>
<dbReference type="EMBL" id="BMLQ01000003">
    <property type="protein sequence ID" value="GGO43356.1"/>
    <property type="molecule type" value="Genomic_DNA"/>
</dbReference>
<dbReference type="Gene3D" id="3.40.47.10">
    <property type="match status" value="1"/>
</dbReference>
<evidence type="ECO:0000256" key="5">
    <source>
        <dbReference type="ARBA" id="ARBA00040529"/>
    </source>
</evidence>
<feature type="domain" description="Thiolase C-terminal" evidence="8">
    <location>
        <begin position="297"/>
        <end position="417"/>
    </location>
</feature>
<organism evidence="9 10">
    <name type="scientific">Citricoccus zhacaiensis</name>
    <dbReference type="NCBI Taxonomy" id="489142"/>
    <lineage>
        <taxon>Bacteria</taxon>
        <taxon>Bacillati</taxon>
        <taxon>Actinomycetota</taxon>
        <taxon>Actinomycetes</taxon>
        <taxon>Micrococcales</taxon>
        <taxon>Micrococcaceae</taxon>
        <taxon>Citricoccus</taxon>
    </lineage>
</organism>
<evidence type="ECO:0000313" key="9">
    <source>
        <dbReference type="EMBL" id="GGO43356.1"/>
    </source>
</evidence>
<evidence type="ECO:0000313" key="10">
    <source>
        <dbReference type="Proteomes" id="UP000642509"/>
    </source>
</evidence>
<evidence type="ECO:0000259" key="7">
    <source>
        <dbReference type="Pfam" id="PF00108"/>
    </source>
</evidence>
<comment type="similarity">
    <text evidence="1 6">Belongs to the thiolase-like superfamily. Thiolase family.</text>
</comment>